<dbReference type="SUPFAM" id="SSF101874">
    <property type="entry name" value="YceI-like"/>
    <property type="match status" value="1"/>
</dbReference>
<dbReference type="RefSeq" id="WP_006446131.1">
    <property type="nucleotide sequence ID" value="NZ_BSRA01000005.1"/>
</dbReference>
<proteinExistence type="inferred from homology"/>
<protein>
    <submittedName>
        <fullName evidence="3 4">Polyisoprenoid-binding protein</fullName>
    </submittedName>
</protein>
<dbReference type="InterPro" id="IPR007372">
    <property type="entry name" value="Lipid/polyisoprenoid-bd_YceI"/>
</dbReference>
<keyword evidence="5" id="KW-1185">Reference proteome</keyword>
<dbReference type="Proteomes" id="UP001157137">
    <property type="component" value="Unassembled WGS sequence"/>
</dbReference>
<dbReference type="Proteomes" id="UP000182589">
    <property type="component" value="Unassembled WGS sequence"/>
</dbReference>
<reference evidence="4" key="2">
    <citation type="submission" date="2016-10" db="EMBL/GenBank/DDBJ databases">
        <authorList>
            <person name="de Groot N.N."/>
        </authorList>
    </citation>
    <scope>NUCLEOTIDE SEQUENCE [LARGE SCALE GENOMIC DNA]</scope>
    <source>
        <strain evidence="4">DSM 12489</strain>
    </source>
</reference>
<dbReference type="STRING" id="89784.SAMN04489725_103215"/>
<evidence type="ECO:0000256" key="1">
    <source>
        <dbReference type="ARBA" id="ARBA00008812"/>
    </source>
</evidence>
<evidence type="ECO:0000313" key="3">
    <source>
        <dbReference type="EMBL" id="GLV13394.1"/>
    </source>
</evidence>
<dbReference type="AlphaFoldDB" id="A0A1H2S028"/>
<accession>A0A1H2S028</accession>
<dbReference type="InterPro" id="IPR036761">
    <property type="entry name" value="TTHA0802/YceI-like_sf"/>
</dbReference>
<comment type="similarity">
    <text evidence="1">Belongs to the UPF0312 family.</text>
</comment>
<reference evidence="5" key="1">
    <citation type="submission" date="2016-10" db="EMBL/GenBank/DDBJ databases">
        <authorList>
            <person name="Varghese N."/>
        </authorList>
    </citation>
    <scope>NUCLEOTIDE SEQUENCE [LARGE SCALE GENOMIC DNA]</scope>
    <source>
        <strain evidence="5">DSM 12489</strain>
    </source>
</reference>
<dbReference type="Pfam" id="PF04264">
    <property type="entry name" value="YceI"/>
    <property type="match status" value="1"/>
</dbReference>
<evidence type="ECO:0000313" key="5">
    <source>
        <dbReference type="Proteomes" id="UP000182589"/>
    </source>
</evidence>
<dbReference type="Gene3D" id="2.40.128.110">
    <property type="entry name" value="Lipid/polyisoprenoid-binding, YceI-like"/>
    <property type="match status" value="1"/>
</dbReference>
<dbReference type="SMART" id="SM00867">
    <property type="entry name" value="YceI"/>
    <property type="match status" value="1"/>
</dbReference>
<dbReference type="EMBL" id="FNOJ01000003">
    <property type="protein sequence ID" value="SDW25092.1"/>
    <property type="molecule type" value="Genomic_DNA"/>
</dbReference>
<dbReference type="PANTHER" id="PTHR34406">
    <property type="entry name" value="PROTEIN YCEI"/>
    <property type="match status" value="1"/>
</dbReference>
<feature type="domain" description="Lipid/polyisoprenoid-binding YceI-like" evidence="2">
    <location>
        <begin position="5"/>
        <end position="174"/>
    </location>
</feature>
<dbReference type="PANTHER" id="PTHR34406:SF1">
    <property type="entry name" value="PROTEIN YCEI"/>
    <property type="match status" value="1"/>
</dbReference>
<name>A0A1H2S028_9BACL</name>
<gene>
    <name evidence="3" type="ORF">Heshes_10780</name>
    <name evidence="4" type="ORF">SAMN04489725_103215</name>
</gene>
<dbReference type="EMBL" id="BSRA01000005">
    <property type="protein sequence ID" value="GLV13394.1"/>
    <property type="molecule type" value="Genomic_DNA"/>
</dbReference>
<organism evidence="4 5">
    <name type="scientific">Alicyclobacillus hesperidum</name>
    <dbReference type="NCBI Taxonomy" id="89784"/>
    <lineage>
        <taxon>Bacteria</taxon>
        <taxon>Bacillati</taxon>
        <taxon>Bacillota</taxon>
        <taxon>Bacilli</taxon>
        <taxon>Bacillales</taxon>
        <taxon>Alicyclobacillaceae</taxon>
        <taxon>Alicyclobacillus</taxon>
    </lineage>
</organism>
<reference evidence="3" key="3">
    <citation type="submission" date="2023-02" db="EMBL/GenBank/DDBJ databases">
        <title>Proposal of a novel subspecies: Alicyclobacillus hesperidum subspecies aegle.</title>
        <authorList>
            <person name="Goto K."/>
            <person name="Fujii T."/>
            <person name="Yasui K."/>
            <person name="Mochida K."/>
            <person name="Kato-Tanaka Y."/>
            <person name="Morohoshi S."/>
            <person name="An S.Y."/>
            <person name="Kasai H."/>
            <person name="Yokota A."/>
        </authorList>
    </citation>
    <scope>NUCLEOTIDE SEQUENCE</scope>
    <source>
        <strain evidence="3">DSM 12766</strain>
    </source>
</reference>
<evidence type="ECO:0000313" key="4">
    <source>
        <dbReference type="EMBL" id="SDW25092.1"/>
    </source>
</evidence>
<sequence>MAKSTWNVDTSHSHVGFSVKHMMFTTVRGSFKQFSATVVADPEDLTNAEIDFTVETASIDTGDENRDNHLRSADFFDVENHPQITFRATGTTKTGTDAYDMTGDLTIRGVTKPVTFHVTYEGTGKNPWGAEVAGFSATTSINRKDFGLTWNAALETGGVLVSDQVKIELEIQASKA</sequence>
<evidence type="ECO:0000259" key="2">
    <source>
        <dbReference type="SMART" id="SM00867"/>
    </source>
</evidence>